<feature type="region of interest" description="Disordered" evidence="1">
    <location>
        <begin position="83"/>
        <end position="113"/>
    </location>
</feature>
<accession>A0A4S8N0X4</accession>
<proteinExistence type="predicted"/>
<organism evidence="3 4">
    <name type="scientific">Nocardioides caeni</name>
    <dbReference type="NCBI Taxonomy" id="574700"/>
    <lineage>
        <taxon>Bacteria</taxon>
        <taxon>Bacillati</taxon>
        <taxon>Actinomycetota</taxon>
        <taxon>Actinomycetes</taxon>
        <taxon>Propionibacteriales</taxon>
        <taxon>Nocardioidaceae</taxon>
        <taxon>Nocardioides</taxon>
    </lineage>
</organism>
<dbReference type="OrthoDB" id="5242386at2"/>
<gene>
    <name evidence="3" type="ORF">E9934_15960</name>
</gene>
<evidence type="ECO:0000313" key="4">
    <source>
        <dbReference type="Proteomes" id="UP000307087"/>
    </source>
</evidence>
<dbReference type="Gene3D" id="1.20.5.320">
    <property type="entry name" value="6-Phosphogluconate Dehydrogenase, domain 3"/>
    <property type="match status" value="1"/>
</dbReference>
<keyword evidence="3" id="KW-0176">Collagen</keyword>
<reference evidence="3 4" key="1">
    <citation type="journal article" date="2009" name="Int. J. Syst. Evol. Microbiol.">
        <title>Nocardioides caeni sp. nov., isolated from wastewater.</title>
        <authorList>
            <person name="Yoon J.H."/>
            <person name="Kang S.J."/>
            <person name="Park S."/>
            <person name="Kim W."/>
            <person name="Oh T.K."/>
        </authorList>
    </citation>
    <scope>NUCLEOTIDE SEQUENCE [LARGE SCALE GENOMIC DNA]</scope>
    <source>
        <strain evidence="3 4">DSM 23134</strain>
    </source>
</reference>
<sequence>MRIRKPTPAFAVAVGALVVSLGGTSYAALAITSADIQDGAVRSSDIRNDSIRSRDVANDNLRSIDIKNGTLRRVDLADGVLAGQRGQRGARGPQGPEGPQGAPGADGTDGADGAPARWVLINAAGQIEAQSGGFTVAAAYPTLANTAQSGDNSLRAAGNVYINAGEDLSDNAVIATIVLQNQTDQNADGITNGRAAGPDANPEFSGEISASVCGIAGVVACAPADTNNASHFVVSPRNSDGSVTQDGARKRFYVVIAGG</sequence>
<evidence type="ECO:0000256" key="1">
    <source>
        <dbReference type="SAM" id="MobiDB-lite"/>
    </source>
</evidence>
<dbReference type="AlphaFoldDB" id="A0A4S8N0X4"/>
<keyword evidence="2" id="KW-0732">Signal</keyword>
<protein>
    <submittedName>
        <fullName evidence="3">Collagen-like protein</fullName>
    </submittedName>
</protein>
<dbReference type="Proteomes" id="UP000307087">
    <property type="component" value="Unassembled WGS sequence"/>
</dbReference>
<feature type="chain" id="PRO_5020991670" evidence="2">
    <location>
        <begin position="28"/>
        <end position="259"/>
    </location>
</feature>
<feature type="signal peptide" evidence="2">
    <location>
        <begin position="1"/>
        <end position="27"/>
    </location>
</feature>
<dbReference type="RefSeq" id="WP_136563893.1">
    <property type="nucleotide sequence ID" value="NZ_BAABLS010000009.1"/>
</dbReference>
<name>A0A4S8N0X4_9ACTN</name>
<comment type="caution">
    <text evidence="3">The sequence shown here is derived from an EMBL/GenBank/DDBJ whole genome shotgun (WGS) entry which is preliminary data.</text>
</comment>
<evidence type="ECO:0000256" key="2">
    <source>
        <dbReference type="SAM" id="SignalP"/>
    </source>
</evidence>
<evidence type="ECO:0000313" key="3">
    <source>
        <dbReference type="EMBL" id="THV09430.1"/>
    </source>
</evidence>
<keyword evidence="4" id="KW-1185">Reference proteome</keyword>
<dbReference type="EMBL" id="STGW01000013">
    <property type="protein sequence ID" value="THV09430.1"/>
    <property type="molecule type" value="Genomic_DNA"/>
</dbReference>